<protein>
    <submittedName>
        <fullName evidence="2">Copper chaperone NosL</fullName>
    </submittedName>
</protein>
<keyword evidence="1" id="KW-0732">Signal</keyword>
<feature type="chain" id="PRO_5020552340" evidence="1">
    <location>
        <begin position="22"/>
        <end position="174"/>
    </location>
</feature>
<accession>A0A4R6QL71</accession>
<dbReference type="RefSeq" id="WP_133701019.1">
    <property type="nucleotide sequence ID" value="NZ_SNXS01000003.1"/>
</dbReference>
<dbReference type="PROSITE" id="PS51257">
    <property type="entry name" value="PROKAR_LIPOPROTEIN"/>
    <property type="match status" value="1"/>
</dbReference>
<evidence type="ECO:0000256" key="1">
    <source>
        <dbReference type="SAM" id="SignalP"/>
    </source>
</evidence>
<evidence type="ECO:0000313" key="2">
    <source>
        <dbReference type="EMBL" id="TDP71229.1"/>
    </source>
</evidence>
<dbReference type="Pfam" id="PF05573">
    <property type="entry name" value="NosL"/>
    <property type="match status" value="1"/>
</dbReference>
<dbReference type="PROSITE" id="PS51318">
    <property type="entry name" value="TAT"/>
    <property type="match status" value="1"/>
</dbReference>
<dbReference type="EMBL" id="SNXS01000003">
    <property type="protein sequence ID" value="TDP71229.1"/>
    <property type="molecule type" value="Genomic_DNA"/>
</dbReference>
<dbReference type="PANTHER" id="PTHR41247">
    <property type="entry name" value="HTH-TYPE TRANSCRIPTIONAL REPRESSOR YCNK"/>
    <property type="match status" value="1"/>
</dbReference>
<dbReference type="InterPro" id="IPR008719">
    <property type="entry name" value="N2O_reductase_NosL"/>
</dbReference>
<proteinExistence type="predicted"/>
<organism evidence="2 3">
    <name type="scientific">Roseateles toxinivorans</name>
    <dbReference type="NCBI Taxonomy" id="270368"/>
    <lineage>
        <taxon>Bacteria</taxon>
        <taxon>Pseudomonadati</taxon>
        <taxon>Pseudomonadota</taxon>
        <taxon>Betaproteobacteria</taxon>
        <taxon>Burkholderiales</taxon>
        <taxon>Sphaerotilaceae</taxon>
        <taxon>Roseateles</taxon>
    </lineage>
</organism>
<dbReference type="Proteomes" id="UP000295361">
    <property type="component" value="Unassembled WGS sequence"/>
</dbReference>
<dbReference type="Gene3D" id="3.30.70.2060">
    <property type="match status" value="1"/>
</dbReference>
<reference evidence="2 3" key="1">
    <citation type="submission" date="2019-03" db="EMBL/GenBank/DDBJ databases">
        <title>Genomic Encyclopedia of Type Strains, Phase IV (KMG-IV): sequencing the most valuable type-strain genomes for metagenomic binning, comparative biology and taxonomic classification.</title>
        <authorList>
            <person name="Goeker M."/>
        </authorList>
    </citation>
    <scope>NUCLEOTIDE SEQUENCE [LARGE SCALE GENOMIC DNA]</scope>
    <source>
        <strain evidence="2 3">DSM 16998</strain>
    </source>
</reference>
<dbReference type="Gene3D" id="3.30.70.2050">
    <property type="match status" value="1"/>
</dbReference>
<dbReference type="SUPFAM" id="SSF160387">
    <property type="entry name" value="NosL/MerB-like"/>
    <property type="match status" value="1"/>
</dbReference>
<gene>
    <name evidence="2" type="ORF">DES47_103209</name>
</gene>
<dbReference type="InterPro" id="IPR006311">
    <property type="entry name" value="TAT_signal"/>
</dbReference>
<comment type="caution">
    <text evidence="2">The sequence shown here is derived from an EMBL/GenBank/DDBJ whole genome shotgun (WGS) entry which is preliminary data.</text>
</comment>
<keyword evidence="3" id="KW-1185">Reference proteome</keyword>
<dbReference type="PANTHER" id="PTHR41247:SF1">
    <property type="entry name" value="HTH-TYPE TRANSCRIPTIONAL REPRESSOR YCNK"/>
    <property type="match status" value="1"/>
</dbReference>
<name>A0A4R6QL71_9BURK</name>
<sequence>MNILTRRQWLFAALAGSAVLAACGDKTSTQLAAVEIDPSSTCDLDGMLLADYPGPKAQIHFSGAPKPTWYCDTVEMFNTLLRPEQVRPILAVFVQDMGQADWEQPRGHWFDAKTGFYVLGSKRHGSMGPTVASFKQEADAQKFIARYGGRMLRYAEVKPEMVDLSGGALHDSRM</sequence>
<evidence type="ECO:0000313" key="3">
    <source>
        <dbReference type="Proteomes" id="UP000295361"/>
    </source>
</evidence>
<dbReference type="AlphaFoldDB" id="A0A4R6QL71"/>
<feature type="signal peptide" evidence="1">
    <location>
        <begin position="1"/>
        <end position="21"/>
    </location>
</feature>
<dbReference type="OrthoDB" id="982633at2"/>
<dbReference type="InParanoid" id="A0A4R6QL71"/>